<feature type="transmembrane region" description="Helical" evidence="1">
    <location>
        <begin position="186"/>
        <end position="203"/>
    </location>
</feature>
<keyword evidence="3" id="KW-1185">Reference proteome</keyword>
<feature type="transmembrane region" description="Helical" evidence="1">
    <location>
        <begin position="36"/>
        <end position="53"/>
    </location>
</feature>
<feature type="transmembrane region" description="Helical" evidence="1">
    <location>
        <begin position="215"/>
        <end position="234"/>
    </location>
</feature>
<evidence type="ECO:0000256" key="1">
    <source>
        <dbReference type="SAM" id="Phobius"/>
    </source>
</evidence>
<sequence length="340" mass="36028">MSLRGLPPALGLLVLAPLCAEYLSGYDTSTGNPAELLGGLFVFVPLYGAAALLIREAARRAGRGWPTMILLAAAFGVLQPGLIDQAMFNPSYRDIDFLGPMLTPTYIPQLGLGAYLSLHWIAGHVIFSICAPIAIVESFVRPERRTTPWLGWFGTLVTAAAFAGAALFVVQWHLETEDFVPSTGQLAGAGAVVLALIAAAFAVRPGARADRRPAPRPWLVGVVTFVIMMISPVLEWTTSLVDWTGFAVYAGRLAVLAAVLAMWSRRADWSQSHRLAAAGAALLTSAVGAFVTEPLGDVSPAAKLGHNIAFAFGLAVLIVLARILLARKKAPCLPPPTRPS</sequence>
<protein>
    <recommendedName>
        <fullName evidence="4">DUF998 domain-containing protein</fullName>
    </recommendedName>
</protein>
<feature type="transmembrane region" description="Helical" evidence="1">
    <location>
        <begin position="152"/>
        <end position="174"/>
    </location>
</feature>
<name>A0ABW7YY40_9ACTN</name>
<keyword evidence="1" id="KW-0472">Membrane</keyword>
<evidence type="ECO:0000313" key="3">
    <source>
        <dbReference type="Proteomes" id="UP001612741"/>
    </source>
</evidence>
<feature type="transmembrane region" description="Helical" evidence="1">
    <location>
        <begin position="275"/>
        <end position="292"/>
    </location>
</feature>
<feature type="transmembrane region" description="Helical" evidence="1">
    <location>
        <begin position="304"/>
        <end position="325"/>
    </location>
</feature>
<dbReference type="Proteomes" id="UP001612741">
    <property type="component" value="Unassembled WGS sequence"/>
</dbReference>
<keyword evidence="1" id="KW-1133">Transmembrane helix</keyword>
<reference evidence="2 3" key="1">
    <citation type="submission" date="2024-10" db="EMBL/GenBank/DDBJ databases">
        <title>The Natural Products Discovery Center: Release of the First 8490 Sequenced Strains for Exploring Actinobacteria Biosynthetic Diversity.</title>
        <authorList>
            <person name="Kalkreuter E."/>
            <person name="Kautsar S.A."/>
            <person name="Yang D."/>
            <person name="Bader C.D."/>
            <person name="Teijaro C.N."/>
            <person name="Fluegel L."/>
            <person name="Davis C.M."/>
            <person name="Simpson J.R."/>
            <person name="Lauterbach L."/>
            <person name="Steele A.D."/>
            <person name="Gui C."/>
            <person name="Meng S."/>
            <person name="Li G."/>
            <person name="Viehrig K."/>
            <person name="Ye F."/>
            <person name="Su P."/>
            <person name="Kiefer A.F."/>
            <person name="Nichols A."/>
            <person name="Cepeda A.J."/>
            <person name="Yan W."/>
            <person name="Fan B."/>
            <person name="Jiang Y."/>
            <person name="Adhikari A."/>
            <person name="Zheng C.-J."/>
            <person name="Schuster L."/>
            <person name="Cowan T.M."/>
            <person name="Smanski M.J."/>
            <person name="Chevrette M.G."/>
            <person name="De Carvalho L.P.S."/>
            <person name="Shen B."/>
        </authorList>
    </citation>
    <scope>NUCLEOTIDE SEQUENCE [LARGE SCALE GENOMIC DNA]</scope>
    <source>
        <strain evidence="2 3">NPDC050545</strain>
    </source>
</reference>
<gene>
    <name evidence="2" type="ORF">ACIBG2_24835</name>
</gene>
<feature type="transmembrane region" description="Helical" evidence="1">
    <location>
        <begin position="246"/>
        <end position="263"/>
    </location>
</feature>
<feature type="transmembrane region" description="Helical" evidence="1">
    <location>
        <begin position="118"/>
        <end position="140"/>
    </location>
</feature>
<comment type="caution">
    <text evidence="2">The sequence shown here is derived from an EMBL/GenBank/DDBJ whole genome shotgun (WGS) entry which is preliminary data.</text>
</comment>
<keyword evidence="1" id="KW-0812">Transmembrane</keyword>
<dbReference type="EMBL" id="JBITGY010000006">
    <property type="protein sequence ID" value="MFI6500627.1"/>
    <property type="molecule type" value="Genomic_DNA"/>
</dbReference>
<organism evidence="2 3">
    <name type="scientific">Nonomuraea typhae</name>
    <dbReference type="NCBI Taxonomy" id="2603600"/>
    <lineage>
        <taxon>Bacteria</taxon>
        <taxon>Bacillati</taxon>
        <taxon>Actinomycetota</taxon>
        <taxon>Actinomycetes</taxon>
        <taxon>Streptosporangiales</taxon>
        <taxon>Streptosporangiaceae</taxon>
        <taxon>Nonomuraea</taxon>
    </lineage>
</organism>
<proteinExistence type="predicted"/>
<dbReference type="RefSeq" id="WP_397084643.1">
    <property type="nucleotide sequence ID" value="NZ_JBITGY010000006.1"/>
</dbReference>
<accession>A0ABW7YY40</accession>
<feature type="transmembrane region" description="Helical" evidence="1">
    <location>
        <begin position="65"/>
        <end position="83"/>
    </location>
</feature>
<evidence type="ECO:0000313" key="2">
    <source>
        <dbReference type="EMBL" id="MFI6500627.1"/>
    </source>
</evidence>
<evidence type="ECO:0008006" key="4">
    <source>
        <dbReference type="Google" id="ProtNLM"/>
    </source>
</evidence>